<reference evidence="3 4" key="1">
    <citation type="submission" date="2018-06" db="EMBL/GenBank/DDBJ databases">
        <authorList>
            <consortium name="Pathogen Informatics"/>
            <person name="Doyle S."/>
        </authorList>
    </citation>
    <scope>NUCLEOTIDE SEQUENCE [LARGE SCALE GENOMIC DNA]</scope>
    <source>
        <strain evidence="3 4">NCTC10899</strain>
    </source>
</reference>
<accession>A0A379PQ01</accession>
<gene>
    <name evidence="3" type="ORF">NCTC10899_05139</name>
</gene>
<dbReference type="SUPFAM" id="SSF143120">
    <property type="entry name" value="YefM-like"/>
    <property type="match status" value="1"/>
</dbReference>
<name>A0A379PQ01_ECTME</name>
<dbReference type="NCBIfam" id="TIGR01552">
    <property type="entry name" value="phd_fam"/>
    <property type="match status" value="1"/>
</dbReference>
<dbReference type="Proteomes" id="UP000254260">
    <property type="component" value="Unassembled WGS sequence"/>
</dbReference>
<comment type="function">
    <text evidence="2">Antitoxin component of a type II toxin-antitoxin (TA) system.</text>
</comment>
<dbReference type="InterPro" id="IPR006442">
    <property type="entry name" value="Antitoxin_Phd/YefM"/>
</dbReference>
<evidence type="ECO:0000256" key="2">
    <source>
        <dbReference type="RuleBase" id="RU362080"/>
    </source>
</evidence>
<dbReference type="EMBL" id="UGUU01000002">
    <property type="protein sequence ID" value="SUE95898.1"/>
    <property type="molecule type" value="Genomic_DNA"/>
</dbReference>
<dbReference type="Pfam" id="PF02604">
    <property type="entry name" value="PhdYeFM_antitox"/>
    <property type="match status" value="1"/>
</dbReference>
<evidence type="ECO:0000313" key="4">
    <source>
        <dbReference type="Proteomes" id="UP000254260"/>
    </source>
</evidence>
<evidence type="ECO:0000256" key="1">
    <source>
        <dbReference type="ARBA" id="ARBA00009981"/>
    </source>
</evidence>
<comment type="similarity">
    <text evidence="1 2">Belongs to the phD/YefM antitoxin family.</text>
</comment>
<dbReference type="InterPro" id="IPR036165">
    <property type="entry name" value="YefM-like_sf"/>
</dbReference>
<dbReference type="Gene3D" id="3.40.1620.10">
    <property type="entry name" value="YefM-like domain"/>
    <property type="match status" value="1"/>
</dbReference>
<dbReference type="RefSeq" id="WP_115292755.1">
    <property type="nucleotide sequence ID" value="NZ_UGUU01000002.1"/>
</dbReference>
<organism evidence="3 4">
    <name type="scientific">Ectopseudomonas mendocina</name>
    <name type="common">Pseudomonas mendocina</name>
    <dbReference type="NCBI Taxonomy" id="300"/>
    <lineage>
        <taxon>Bacteria</taxon>
        <taxon>Pseudomonadati</taxon>
        <taxon>Pseudomonadota</taxon>
        <taxon>Gammaproteobacteria</taxon>
        <taxon>Pseudomonadales</taxon>
        <taxon>Pseudomonadaceae</taxon>
        <taxon>Ectopseudomonas</taxon>
    </lineage>
</organism>
<dbReference type="OrthoDB" id="9800503at2"/>
<sequence length="81" mass="9029">MKTETMNIHDAKTNLSKVIDQVVSGNCEYIIAKAGKPMVKVIPYTLPTKKSRMGMLVGVYPPVPDDIDTPFKKDIEEMFGL</sequence>
<proteinExistence type="inferred from homology"/>
<evidence type="ECO:0000313" key="3">
    <source>
        <dbReference type="EMBL" id="SUE95898.1"/>
    </source>
</evidence>
<protein>
    <recommendedName>
        <fullName evidence="2">Antitoxin</fullName>
    </recommendedName>
</protein>
<dbReference type="AlphaFoldDB" id="A0A379PQ01"/>